<name>A0ABY7GLK2_9GAMM</name>
<dbReference type="EMBL" id="CP113517">
    <property type="protein sequence ID" value="WAR45383.1"/>
    <property type="molecule type" value="Genomic_DNA"/>
</dbReference>
<dbReference type="Proteomes" id="UP001162780">
    <property type="component" value="Chromosome"/>
</dbReference>
<proteinExistence type="predicted"/>
<reference evidence="1" key="1">
    <citation type="submission" date="2022-11" db="EMBL/GenBank/DDBJ databases">
        <title>Methylomonas rapida sp. nov., Carotenoid-Producing Obligate Methanotrophs with High Growth Characteristics and Biotechnological Potential.</title>
        <authorList>
            <person name="Tikhonova E.N."/>
            <person name="Suleimanov R.Z."/>
            <person name="Miroshnikov K."/>
            <person name="Oshkin I.Y."/>
            <person name="Belova S.E."/>
            <person name="Danilova O.V."/>
            <person name="Ashikhmin A."/>
            <person name="Konopkin A."/>
            <person name="But S.Y."/>
            <person name="Khmelenina V.N."/>
            <person name="Kuznetsov N."/>
            <person name="Pimenov N.V."/>
            <person name="Dedysh S.N."/>
        </authorList>
    </citation>
    <scope>NUCLEOTIDE SEQUENCE</scope>
    <source>
        <strain evidence="1">MP1</strain>
    </source>
</reference>
<evidence type="ECO:0000313" key="2">
    <source>
        <dbReference type="Proteomes" id="UP001162780"/>
    </source>
</evidence>
<accession>A0ABY7GLK2</accession>
<dbReference type="Gene3D" id="1.25.40.920">
    <property type="entry name" value="TRAP transporter T-component"/>
    <property type="match status" value="1"/>
</dbReference>
<gene>
    <name evidence="1" type="ORF">NM686_002415</name>
</gene>
<sequence length="294" mass="32739">MKSISPPCLPSRHACRTLAIIPLLLGLNGCGYLISSATEDFSTRLKQAVMEHDDPETVTGALPAYLLLQEAQILGDADNESLLFSTANLYGAYLGLLPDDPVRKRRLSQKSLDFALRAACVHDDKWCSLQQKSFDDLRPLIEQTDADDTDRLYGIATAWAAWIQANKDNWNAIAQLAQVKLLMQRVLELDDTYKQGNAHVYMGVLESLVPENLGGKPELAQRHFQRASALAPDNLMTRVLYAKHYARMVFDRDLHDTLLKSTLNAKPTAPGLTLINTLAQQQAQQLLDSADDYF</sequence>
<evidence type="ECO:0000313" key="1">
    <source>
        <dbReference type="EMBL" id="WAR45383.1"/>
    </source>
</evidence>
<dbReference type="InterPro" id="IPR038537">
    <property type="entry name" value="TatT_sf"/>
</dbReference>
<protein>
    <submittedName>
        <fullName evidence="1">TRAP transporter TatT component family protein</fullName>
    </submittedName>
</protein>
<organism evidence="1 2">
    <name type="scientific">Methylomonas rapida</name>
    <dbReference type="NCBI Taxonomy" id="2963939"/>
    <lineage>
        <taxon>Bacteria</taxon>
        <taxon>Pseudomonadati</taxon>
        <taxon>Pseudomonadota</taxon>
        <taxon>Gammaproteobacteria</taxon>
        <taxon>Methylococcales</taxon>
        <taxon>Methylococcaceae</taxon>
        <taxon>Methylomonas</taxon>
    </lineage>
</organism>
<dbReference type="Pfam" id="PF16811">
    <property type="entry name" value="TAtT"/>
    <property type="match status" value="1"/>
</dbReference>
<dbReference type="RefSeq" id="WP_255190354.1">
    <property type="nucleotide sequence ID" value="NZ_CP113517.1"/>
</dbReference>
<keyword evidence="2" id="KW-1185">Reference proteome</keyword>
<dbReference type="InterPro" id="IPR031823">
    <property type="entry name" value="TatT"/>
</dbReference>